<feature type="region of interest" description="Disordered" evidence="1">
    <location>
        <begin position="1"/>
        <end position="96"/>
    </location>
</feature>
<evidence type="ECO:0000256" key="1">
    <source>
        <dbReference type="SAM" id="MobiDB-lite"/>
    </source>
</evidence>
<evidence type="ECO:0000313" key="2">
    <source>
        <dbReference type="EMBL" id="KAK0652144.1"/>
    </source>
</evidence>
<dbReference type="EMBL" id="JAULSV010000002">
    <property type="protein sequence ID" value="KAK0652144.1"/>
    <property type="molecule type" value="Genomic_DNA"/>
</dbReference>
<protein>
    <submittedName>
        <fullName evidence="2">Uncharacterized protein</fullName>
    </submittedName>
</protein>
<dbReference type="AlphaFoldDB" id="A0AA40CWW2"/>
<evidence type="ECO:0000313" key="3">
    <source>
        <dbReference type="Proteomes" id="UP001174936"/>
    </source>
</evidence>
<comment type="caution">
    <text evidence="2">The sequence shown here is derived from an EMBL/GenBank/DDBJ whole genome shotgun (WGS) entry which is preliminary data.</text>
</comment>
<feature type="compositionally biased region" description="Polar residues" evidence="1">
    <location>
        <begin position="72"/>
        <end position="86"/>
    </location>
</feature>
<name>A0AA40CWW2_9PEZI</name>
<feature type="compositionally biased region" description="Polar residues" evidence="1">
    <location>
        <begin position="42"/>
        <end position="64"/>
    </location>
</feature>
<gene>
    <name evidence="2" type="ORF">B0T16DRAFT_405536</name>
</gene>
<proteinExistence type="predicted"/>
<reference evidence="2" key="1">
    <citation type="submission" date="2023-06" db="EMBL/GenBank/DDBJ databases">
        <title>Genome-scale phylogeny and comparative genomics of the fungal order Sordariales.</title>
        <authorList>
            <consortium name="Lawrence Berkeley National Laboratory"/>
            <person name="Hensen N."/>
            <person name="Bonometti L."/>
            <person name="Westerberg I."/>
            <person name="Brannstrom I.O."/>
            <person name="Guillou S."/>
            <person name="Cros-Aarteil S."/>
            <person name="Calhoun S."/>
            <person name="Haridas S."/>
            <person name="Kuo A."/>
            <person name="Mondo S."/>
            <person name="Pangilinan J."/>
            <person name="Riley R."/>
            <person name="Labutti K."/>
            <person name="Andreopoulos B."/>
            <person name="Lipzen A."/>
            <person name="Chen C."/>
            <person name="Yanf M."/>
            <person name="Daum C."/>
            <person name="Ng V."/>
            <person name="Clum A."/>
            <person name="Steindorff A."/>
            <person name="Ohm R."/>
            <person name="Martin F."/>
            <person name="Silar P."/>
            <person name="Natvig D."/>
            <person name="Lalanne C."/>
            <person name="Gautier V."/>
            <person name="Ament-Velasquez S.L."/>
            <person name="Kruys A."/>
            <person name="Hutchinson M.I."/>
            <person name="Powell A.J."/>
            <person name="Barry K."/>
            <person name="Miller A.N."/>
            <person name="Grigoriev I.V."/>
            <person name="Debuchy R."/>
            <person name="Gladieux P."/>
            <person name="Thoren M.H."/>
            <person name="Johannesson H."/>
        </authorList>
    </citation>
    <scope>NUCLEOTIDE SEQUENCE</scope>
    <source>
        <strain evidence="2">SMH2532-1</strain>
    </source>
</reference>
<accession>A0AA40CWW2</accession>
<organism evidence="2 3">
    <name type="scientific">Cercophora newfieldiana</name>
    <dbReference type="NCBI Taxonomy" id="92897"/>
    <lineage>
        <taxon>Eukaryota</taxon>
        <taxon>Fungi</taxon>
        <taxon>Dikarya</taxon>
        <taxon>Ascomycota</taxon>
        <taxon>Pezizomycotina</taxon>
        <taxon>Sordariomycetes</taxon>
        <taxon>Sordariomycetidae</taxon>
        <taxon>Sordariales</taxon>
        <taxon>Lasiosphaeriaceae</taxon>
        <taxon>Cercophora</taxon>
    </lineage>
</organism>
<dbReference type="Proteomes" id="UP001174936">
    <property type="component" value="Unassembled WGS sequence"/>
</dbReference>
<keyword evidence="3" id="KW-1185">Reference proteome</keyword>
<sequence length="96" mass="10286">MVAAKTSSFAHSQFHSAKHANLAPSLPPSMSNSCIKKEKINKQTTLKATARCTTPPRQGKQPTTARKAPASTIPQALKANNQSPRPESNPAVPSRR</sequence>
<feature type="compositionally biased region" description="Polar residues" evidence="1">
    <location>
        <begin position="1"/>
        <end position="15"/>
    </location>
</feature>